<feature type="compositionally biased region" description="Polar residues" evidence="9">
    <location>
        <begin position="452"/>
        <end position="490"/>
    </location>
</feature>
<dbReference type="VEuPathDB" id="VectorBase:ADIR000425"/>
<feature type="compositionally biased region" description="Low complexity" evidence="9">
    <location>
        <begin position="354"/>
        <end position="391"/>
    </location>
</feature>
<keyword evidence="3" id="KW-0812">Transmembrane</keyword>
<keyword evidence="5" id="KW-1133">Transmembrane helix</keyword>
<evidence type="ECO:0000313" key="11">
    <source>
        <dbReference type="Proteomes" id="UP000075884"/>
    </source>
</evidence>
<evidence type="ECO:0000256" key="5">
    <source>
        <dbReference type="ARBA" id="ARBA00022989"/>
    </source>
</evidence>
<feature type="region of interest" description="Disordered" evidence="9">
    <location>
        <begin position="1080"/>
        <end position="1121"/>
    </location>
</feature>
<evidence type="ECO:0000256" key="4">
    <source>
        <dbReference type="ARBA" id="ARBA00022824"/>
    </source>
</evidence>
<evidence type="ECO:0000256" key="8">
    <source>
        <dbReference type="SAM" id="Coils"/>
    </source>
</evidence>
<feature type="compositionally biased region" description="Basic and acidic residues" evidence="9">
    <location>
        <begin position="1229"/>
        <end position="1240"/>
    </location>
</feature>
<evidence type="ECO:0000256" key="9">
    <source>
        <dbReference type="SAM" id="MobiDB-lite"/>
    </source>
</evidence>
<feature type="coiled-coil region" evidence="8">
    <location>
        <begin position="663"/>
        <end position="849"/>
    </location>
</feature>
<proteinExistence type="predicted"/>
<dbReference type="InterPro" id="IPR019130">
    <property type="entry name" value="Macoilin"/>
</dbReference>
<feature type="compositionally biased region" description="Polar residues" evidence="9">
    <location>
        <begin position="633"/>
        <end position="643"/>
    </location>
</feature>
<feature type="region of interest" description="Disordered" evidence="9">
    <location>
        <begin position="1178"/>
        <end position="1240"/>
    </location>
</feature>
<feature type="compositionally biased region" description="Low complexity" evidence="9">
    <location>
        <begin position="565"/>
        <end position="596"/>
    </location>
</feature>
<feature type="compositionally biased region" description="Basic residues" evidence="9">
    <location>
        <begin position="224"/>
        <end position="238"/>
    </location>
</feature>
<dbReference type="PANTHER" id="PTHR13289">
    <property type="entry name" value="PROTEIN PHOSPHATASE 1-BINDING PROTEIN BIFOCAL"/>
    <property type="match status" value="1"/>
</dbReference>
<reference evidence="11" key="1">
    <citation type="submission" date="2013-03" db="EMBL/GenBank/DDBJ databases">
        <title>The Genome Sequence of Anopheles dirus WRAIR2.</title>
        <authorList>
            <consortium name="The Broad Institute Genomics Platform"/>
            <person name="Neafsey D.E."/>
            <person name="Walton C."/>
            <person name="Walker B."/>
            <person name="Young S.K."/>
            <person name="Zeng Q."/>
            <person name="Gargeya S."/>
            <person name="Fitzgerald M."/>
            <person name="Haas B."/>
            <person name="Abouelleil A."/>
            <person name="Allen A.W."/>
            <person name="Alvarado L."/>
            <person name="Arachchi H.M."/>
            <person name="Berlin A.M."/>
            <person name="Chapman S.B."/>
            <person name="Gainer-Dewar J."/>
            <person name="Goldberg J."/>
            <person name="Griggs A."/>
            <person name="Gujja S."/>
            <person name="Hansen M."/>
            <person name="Howarth C."/>
            <person name="Imamovic A."/>
            <person name="Ireland A."/>
            <person name="Larimer J."/>
            <person name="McCowan C."/>
            <person name="Murphy C."/>
            <person name="Pearson M."/>
            <person name="Poon T.W."/>
            <person name="Priest M."/>
            <person name="Roberts A."/>
            <person name="Saif S."/>
            <person name="Shea T."/>
            <person name="Sisk P."/>
            <person name="Sykes S."/>
            <person name="Wortman J."/>
            <person name="Nusbaum C."/>
            <person name="Birren B."/>
        </authorList>
    </citation>
    <scope>NUCLEOTIDE SEQUENCE [LARGE SCALE GENOMIC DNA]</scope>
    <source>
        <strain evidence="11">WRAIR2</strain>
    </source>
</reference>
<accession>A0A182MYH0</accession>
<keyword evidence="7" id="KW-0539">Nucleus</keyword>
<dbReference type="AlphaFoldDB" id="A0A182MYH0"/>
<dbReference type="Proteomes" id="UP000075884">
    <property type="component" value="Unassembled WGS sequence"/>
</dbReference>
<feature type="compositionally biased region" description="Low complexity" evidence="9">
    <location>
        <begin position="1188"/>
        <end position="1201"/>
    </location>
</feature>
<organism evidence="10 11">
    <name type="scientific">Anopheles dirus</name>
    <dbReference type="NCBI Taxonomy" id="7168"/>
    <lineage>
        <taxon>Eukaryota</taxon>
        <taxon>Metazoa</taxon>
        <taxon>Ecdysozoa</taxon>
        <taxon>Arthropoda</taxon>
        <taxon>Hexapoda</taxon>
        <taxon>Insecta</taxon>
        <taxon>Pterygota</taxon>
        <taxon>Neoptera</taxon>
        <taxon>Endopterygota</taxon>
        <taxon>Diptera</taxon>
        <taxon>Nematocera</taxon>
        <taxon>Culicoidea</taxon>
        <taxon>Culicidae</taxon>
        <taxon>Anophelinae</taxon>
        <taxon>Anopheles</taxon>
    </lineage>
</organism>
<protein>
    <submittedName>
        <fullName evidence="10">Uncharacterized protein</fullName>
    </submittedName>
</protein>
<keyword evidence="6" id="KW-0472">Membrane</keyword>
<dbReference type="STRING" id="7168.A0A182MYH0"/>
<evidence type="ECO:0000256" key="6">
    <source>
        <dbReference type="ARBA" id="ARBA00023136"/>
    </source>
</evidence>
<evidence type="ECO:0000256" key="1">
    <source>
        <dbReference type="ARBA" id="ARBA00004232"/>
    </source>
</evidence>
<keyword evidence="8" id="KW-0175">Coiled coil</keyword>
<evidence type="ECO:0000313" key="10">
    <source>
        <dbReference type="EnsemblMetazoa" id="ADIR000425-PA"/>
    </source>
</evidence>
<feature type="region of interest" description="Disordered" evidence="9">
    <location>
        <begin position="201"/>
        <end position="534"/>
    </location>
</feature>
<evidence type="ECO:0000256" key="2">
    <source>
        <dbReference type="ARBA" id="ARBA00004269"/>
    </source>
</evidence>
<sequence>ANFTQHAETCWKSVPHTAAAVPKIAKAASCRRQPVDLRPTVIERLIPPALQAERRARRKSAGTIIDSSTAAGVSEHFGVKRIRLYGAGRTGINIKRCAIMKRRNADCGKIRRPIKKNKIAEQIGSIGYPVVTLGFGFKSYVGYRIRQRKQREVAKDNDFYMQLLQEALPKEESIATIEPSTDGAAGGGDHSTQKELVPVAIPNNNSLNNSSSSTTSSRSDTGQHHHHHHNHNHHHHNHQQQPQQQQQHSKNAQSYKSSSNSTVSSTHVNGHVSSGSSPSSSSSTMNGGLNHSSHQQQQQNSSKHRKSLDKDSGGSSNASSNASNTLNSGSKMNGGSSGVGGNYSFHQTTTFQQNSGSNVTSNGSTTNTNSGSNNSGSASSNSTKESSTTVSRTNDHNGPTVAGSIHCNGGTVSKDSKDAVSVTGLSARKDHDKEATGSSSSSNSSSSSSSSTKHGSGQMTVAATNRSKSPTECGTTLGNKTIATGKQNGHVSHHQQTEPAQQQQVPTETTPVATESKGGGGGGRSGRKNRIKKAAEQQANLSAIAKLCATLALASSVTTFTTTTATASASSGTDKGTATVTSPSYTGSGSVSSASAKDNHQHNDEQQPQDAADGTGGSNTGKGGGGGGGAGENQPSSNASSPPVATVLVQKVCEACPRFEGELKKLRSELASHRQTENELRQKYDSSTSNLKACMQAKQKEYDELHSRYQEHSSQRQQERQNLQTVERRLGEERRHRQSLEAQLNNERKYRKQAEEKAARAECGEVCKSKKQQMELEFEKMQHELLGMEETKLMAEKQARNYEQEMRKMELQIRSREAQQNTEVLMSALAAMQDKNATLEKNLSAETRVKLDLFSALGGTRREVEILTCSLRSKEKEILDLNAKIVQLVAVMPTMPNDALCLTGHSGGTGADGGGASMMRLADAPQLLPQSLTSGVHLNGVGGGPGGGGAGVVGVQQQSSPMSHLVQNGPPTFCGQLGSLGVLTSTMTTLAVPSASSGGPNSANNGCGVHLSSAGAAAVVAAAAAAASGGQIVQMQNVNSGGGGGGLGSANNCPGSGLDPNATIYTPKNNGMELSLFPPTSSNVSFTSPPSSSPSSSFSTSFMSSNSNSNSSSSNSTATATTTNSCNLISASVSNMAQQFNAHHHTQHSVGVSAANSLLSPSHSASSLLLSNHPVHHHLHNHQHHHQQQQQQQQYQQQQQQQHRHQSNDPGVRRNQTPQKPPSWAVVRETLRNARDSATN</sequence>
<dbReference type="GO" id="GO:0030867">
    <property type="term" value="C:rough endoplasmic reticulum membrane"/>
    <property type="evidence" value="ECO:0007669"/>
    <property type="project" value="UniProtKB-SubCell"/>
</dbReference>
<feature type="compositionally biased region" description="Low complexity" evidence="9">
    <location>
        <begin position="257"/>
        <end position="301"/>
    </location>
</feature>
<dbReference type="EnsemblMetazoa" id="ADIR000425-RA">
    <property type="protein sequence ID" value="ADIR000425-PA"/>
    <property type="gene ID" value="ADIR000425"/>
</dbReference>
<reference evidence="10" key="2">
    <citation type="submission" date="2020-05" db="UniProtKB">
        <authorList>
            <consortium name="EnsemblMetazoa"/>
        </authorList>
    </citation>
    <scope>IDENTIFICATION</scope>
    <source>
        <strain evidence="10">WRAIR2</strain>
    </source>
</reference>
<dbReference type="GO" id="GO:0031965">
    <property type="term" value="C:nuclear membrane"/>
    <property type="evidence" value="ECO:0007669"/>
    <property type="project" value="UniProtKB-SubCell"/>
</dbReference>
<feature type="compositionally biased region" description="Low complexity" evidence="9">
    <location>
        <begin position="203"/>
        <end position="219"/>
    </location>
</feature>
<feature type="region of interest" description="Disordered" evidence="9">
    <location>
        <begin position="565"/>
        <end position="643"/>
    </location>
</feature>
<feature type="compositionally biased region" description="Low complexity" evidence="9">
    <location>
        <begin position="497"/>
        <end position="516"/>
    </location>
</feature>
<evidence type="ECO:0000256" key="3">
    <source>
        <dbReference type="ARBA" id="ARBA00022692"/>
    </source>
</evidence>
<feature type="compositionally biased region" description="Low complexity" evidence="9">
    <location>
        <begin position="313"/>
        <end position="334"/>
    </location>
</feature>
<feature type="compositionally biased region" description="Basic residues" evidence="9">
    <location>
        <begin position="1178"/>
        <end position="1187"/>
    </location>
</feature>
<evidence type="ECO:0000256" key="7">
    <source>
        <dbReference type="ARBA" id="ARBA00023242"/>
    </source>
</evidence>
<comment type="subcellular location">
    <subcellularLocation>
        <location evidence="1">Nucleus membrane</location>
        <topology evidence="1">Multi-pass membrane protein</topology>
    </subcellularLocation>
    <subcellularLocation>
        <location evidence="2">Rough endoplasmic reticulum membrane</location>
        <topology evidence="2">Multi-pass membrane protein</topology>
    </subcellularLocation>
</comment>
<feature type="compositionally biased region" description="Low complexity" evidence="9">
    <location>
        <begin position="239"/>
        <end position="248"/>
    </location>
</feature>
<dbReference type="PANTHER" id="PTHR13289:SF6">
    <property type="entry name" value="MACOILIN"/>
    <property type="match status" value="1"/>
</dbReference>
<dbReference type="GO" id="GO:0006935">
    <property type="term" value="P:chemotaxis"/>
    <property type="evidence" value="ECO:0007669"/>
    <property type="project" value="TreeGrafter"/>
</dbReference>
<keyword evidence="4" id="KW-0256">Endoplasmic reticulum</keyword>
<keyword evidence="11" id="KW-1185">Reference proteome</keyword>
<dbReference type="Pfam" id="PF09726">
    <property type="entry name" value="Macoilin"/>
    <property type="match status" value="2"/>
</dbReference>
<feature type="compositionally biased region" description="Low complexity" evidence="9">
    <location>
        <begin position="438"/>
        <end position="451"/>
    </location>
</feature>
<dbReference type="GO" id="GO:0008017">
    <property type="term" value="F:microtubule binding"/>
    <property type="evidence" value="ECO:0007669"/>
    <property type="project" value="TreeGrafter"/>
</dbReference>
<feature type="compositionally biased region" description="Gly residues" evidence="9">
    <location>
        <begin position="614"/>
        <end position="631"/>
    </location>
</feature>
<dbReference type="GO" id="GO:0023041">
    <property type="term" value="P:neuronal signal transduction"/>
    <property type="evidence" value="ECO:0007669"/>
    <property type="project" value="InterPro"/>
</dbReference>
<name>A0A182MYH0_9DIPT</name>